<sequence>MKPEILYQLRFLSELTEGPGGRPLFVLTDIERTEKSEESPKYRSRLAVWEDGLRLLTQGEARTPQWAGEYIYFTRKVEKVAQLFRLPLRGGEPEQVTHFKAGLEGYKVSPDGSKIALLSRGDYEAPKPDQPRTYQTWPFKFEQRGLLPQVPRALYLWQGGETRLLAQQPEDIEEVAWSPAGDFLVFTASATPQERWAWKQRCYRVNLAGQVEELFGGVGPISGLAVTPDAGGLVYLAHAWEFGGATEARLYHHPFGGGFTQLAEGAFGNTINSDCRYGGYFQAPRFGPDGAIYLVETYKGSARLSRVSLAGEIGKVHGIGESVLAYAFCGRELYTLTESFTHPARLTRGGEVLFDPNAEVLPSLPAPKPIAWHSPEGHSVPGWVLLPEGAGPHPTILYIHGGPHTAFGDALMLQLQLFRASGYAVVYGNPRGSTGYGQDYTRLDGRWGEIDEADLLGLLEEALSRFPLDRGRVGVAGGSYGGYMTNWLTAHNPGRFKAAVTDRSICNWTSFFGASDIGPRFTWLQLAATPWERPEVLWQKSPLSLVHQVKTPTLVVHSEQDHRCPIDQGETWYTALLHLGVPARFFRVPEEGHELSRSGRPDRRVARLEAYLEWWEAHLR</sequence>
<protein>
    <submittedName>
        <fullName evidence="3">Peptidase S9 prolyl oligopeptidase active site domain protein</fullName>
    </submittedName>
</protein>
<dbReference type="Proteomes" id="UP000001916">
    <property type="component" value="Chromosome"/>
</dbReference>
<evidence type="ECO:0000313" key="4">
    <source>
        <dbReference type="Proteomes" id="UP000001916"/>
    </source>
</evidence>
<dbReference type="InterPro" id="IPR001375">
    <property type="entry name" value="Peptidase_S9_cat"/>
</dbReference>
<dbReference type="InterPro" id="IPR011042">
    <property type="entry name" value="6-blade_b-propeller_TolB-like"/>
</dbReference>
<evidence type="ECO:0000256" key="1">
    <source>
        <dbReference type="ARBA" id="ARBA00022801"/>
    </source>
</evidence>
<keyword evidence="1" id="KW-0378">Hydrolase</keyword>
<evidence type="ECO:0000313" key="3">
    <source>
        <dbReference type="EMBL" id="ADH63266.1"/>
    </source>
</evidence>
<dbReference type="GO" id="GO:0006508">
    <property type="term" value="P:proteolysis"/>
    <property type="evidence" value="ECO:0007669"/>
    <property type="project" value="InterPro"/>
</dbReference>
<dbReference type="eggNOG" id="COG0823">
    <property type="taxonomic scope" value="Bacteria"/>
</dbReference>
<dbReference type="SUPFAM" id="SSF82171">
    <property type="entry name" value="DPP6 N-terminal domain-like"/>
    <property type="match status" value="1"/>
</dbReference>
<dbReference type="Pfam" id="PF00326">
    <property type="entry name" value="Peptidase_S9"/>
    <property type="match status" value="1"/>
</dbReference>
<proteinExistence type="predicted"/>
<dbReference type="GO" id="GO:0004252">
    <property type="term" value="F:serine-type endopeptidase activity"/>
    <property type="evidence" value="ECO:0007669"/>
    <property type="project" value="TreeGrafter"/>
</dbReference>
<dbReference type="EMBL" id="CP002042">
    <property type="protein sequence ID" value="ADH63266.1"/>
    <property type="molecule type" value="Genomic_DNA"/>
</dbReference>
<dbReference type="HOGENOM" id="CLU_008615_2_1_0"/>
<dbReference type="Gene3D" id="3.40.50.1820">
    <property type="entry name" value="alpha/beta hydrolase"/>
    <property type="match status" value="1"/>
</dbReference>
<dbReference type="AlphaFoldDB" id="D7BEM3"/>
<accession>D7BEM3</accession>
<name>D7BEM3_ALLS1</name>
<dbReference type="PANTHER" id="PTHR42776:SF27">
    <property type="entry name" value="DIPEPTIDYL PEPTIDASE FAMILY MEMBER 6"/>
    <property type="match status" value="1"/>
</dbReference>
<keyword evidence="4" id="KW-1185">Reference proteome</keyword>
<dbReference type="InterPro" id="IPR029058">
    <property type="entry name" value="AB_hydrolase_fold"/>
</dbReference>
<reference evidence="3 4" key="1">
    <citation type="journal article" date="2010" name="Stand. Genomic Sci.">
        <title>Complete genome sequence of Meiothermus silvanus type strain (VI-R2).</title>
        <authorList>
            <person name="Sikorski J."/>
            <person name="Tindall B.J."/>
            <person name="Lowry S."/>
            <person name="Lucas S."/>
            <person name="Nolan M."/>
            <person name="Copeland A."/>
            <person name="Glavina Del Rio T."/>
            <person name="Tice H."/>
            <person name="Cheng J.F."/>
            <person name="Han C."/>
            <person name="Pitluck S."/>
            <person name="Liolios K."/>
            <person name="Ivanova N."/>
            <person name="Mavromatis K."/>
            <person name="Mikhailova N."/>
            <person name="Pati A."/>
            <person name="Goodwin L."/>
            <person name="Chen A."/>
            <person name="Palaniappan K."/>
            <person name="Land M."/>
            <person name="Hauser L."/>
            <person name="Chang Y.J."/>
            <person name="Jeffries C.D."/>
            <person name="Rohde M."/>
            <person name="Goker M."/>
            <person name="Woyke T."/>
            <person name="Bristow J."/>
            <person name="Eisen J.A."/>
            <person name="Markowitz V."/>
            <person name="Hugenholtz P."/>
            <person name="Kyrpides N.C."/>
            <person name="Klenk H.P."/>
            <person name="Lapidus A."/>
        </authorList>
    </citation>
    <scope>NUCLEOTIDE SEQUENCE [LARGE SCALE GENOMIC DNA]</scope>
    <source>
        <strain evidence="4">ATCC 700542 / DSM 9946 / VI-R2</strain>
    </source>
</reference>
<dbReference type="STRING" id="526227.Mesil_1373"/>
<feature type="domain" description="Peptidase S9 prolyl oligopeptidase catalytic" evidence="2">
    <location>
        <begin position="413"/>
        <end position="619"/>
    </location>
</feature>
<dbReference type="Gene3D" id="2.120.10.30">
    <property type="entry name" value="TolB, C-terminal domain"/>
    <property type="match status" value="2"/>
</dbReference>
<dbReference type="SUPFAM" id="SSF53474">
    <property type="entry name" value="alpha/beta-Hydrolases"/>
    <property type="match status" value="1"/>
</dbReference>
<evidence type="ECO:0000259" key="2">
    <source>
        <dbReference type="Pfam" id="PF00326"/>
    </source>
</evidence>
<dbReference type="RefSeq" id="WP_013157835.1">
    <property type="nucleotide sequence ID" value="NC_014212.1"/>
</dbReference>
<organism evidence="3 4">
    <name type="scientific">Allomeiothermus silvanus (strain ATCC 700542 / DSM 9946 / NBRC 106475 / NCIMB 13440 / VI-R2)</name>
    <name type="common">Thermus silvanus</name>
    <dbReference type="NCBI Taxonomy" id="526227"/>
    <lineage>
        <taxon>Bacteria</taxon>
        <taxon>Thermotogati</taxon>
        <taxon>Deinococcota</taxon>
        <taxon>Deinococci</taxon>
        <taxon>Thermales</taxon>
        <taxon>Thermaceae</taxon>
        <taxon>Allomeiothermus</taxon>
    </lineage>
</organism>
<dbReference type="PANTHER" id="PTHR42776">
    <property type="entry name" value="SERINE PEPTIDASE S9 FAMILY MEMBER"/>
    <property type="match status" value="1"/>
</dbReference>
<dbReference type="KEGG" id="msv:Mesil_1373"/>
<dbReference type="MEROPS" id="S09.071"/>
<dbReference type="OrthoDB" id="108903at2"/>
<dbReference type="eggNOG" id="COG1506">
    <property type="taxonomic scope" value="Bacteria"/>
</dbReference>
<gene>
    <name evidence="3" type="ordered locus">Mesil_1373</name>
</gene>